<dbReference type="AlphaFoldDB" id="A0AA38MIX1"/>
<keyword evidence="3" id="KW-1185">Reference proteome</keyword>
<feature type="domain" description="Reverse transcriptase" evidence="1">
    <location>
        <begin position="1"/>
        <end position="108"/>
    </location>
</feature>
<accession>A0AA38MIX1</accession>
<dbReference type="Pfam" id="PF00078">
    <property type="entry name" value="RVT_1"/>
    <property type="match status" value="1"/>
</dbReference>
<name>A0AA38MIX1_9CUCU</name>
<dbReference type="EMBL" id="JALNTZ010000003">
    <property type="protein sequence ID" value="KAJ3658820.1"/>
    <property type="molecule type" value="Genomic_DNA"/>
</dbReference>
<dbReference type="Proteomes" id="UP001168821">
    <property type="component" value="Unassembled WGS sequence"/>
</dbReference>
<protein>
    <recommendedName>
        <fullName evidence="1">Reverse transcriptase domain-containing protein</fullName>
    </recommendedName>
</protein>
<reference evidence="2" key="1">
    <citation type="journal article" date="2023" name="G3 (Bethesda)">
        <title>Whole genome assemblies of Zophobas morio and Tenebrio molitor.</title>
        <authorList>
            <person name="Kaur S."/>
            <person name="Stinson S.A."/>
            <person name="diCenzo G.C."/>
        </authorList>
    </citation>
    <scope>NUCLEOTIDE SEQUENCE</scope>
    <source>
        <strain evidence="2">QUZm001</strain>
    </source>
</reference>
<comment type="caution">
    <text evidence="2">The sequence shown here is derived from an EMBL/GenBank/DDBJ whole genome shotgun (WGS) entry which is preliminary data.</text>
</comment>
<organism evidence="2 3">
    <name type="scientific">Zophobas morio</name>
    <dbReference type="NCBI Taxonomy" id="2755281"/>
    <lineage>
        <taxon>Eukaryota</taxon>
        <taxon>Metazoa</taxon>
        <taxon>Ecdysozoa</taxon>
        <taxon>Arthropoda</taxon>
        <taxon>Hexapoda</taxon>
        <taxon>Insecta</taxon>
        <taxon>Pterygota</taxon>
        <taxon>Neoptera</taxon>
        <taxon>Endopterygota</taxon>
        <taxon>Coleoptera</taxon>
        <taxon>Polyphaga</taxon>
        <taxon>Cucujiformia</taxon>
        <taxon>Tenebrionidae</taxon>
        <taxon>Zophobas</taxon>
    </lineage>
</organism>
<evidence type="ECO:0000313" key="2">
    <source>
        <dbReference type="EMBL" id="KAJ3658820.1"/>
    </source>
</evidence>
<sequence>MTAGVPQGSVLGPLLWNIFDDEVLRMVGYADDLAVIVIGKSKEDLRERTEEALRLVGAWMGDNGLSIAPDKSEPVLLVGRRTIREMSVCMEGRMIETREAVRYLGVEFQRNLRVAEQVERVVLKAKMVVGALGRLLPNCRPWDLVWGGGVDRWIPHTEVSTDASGFPEKHASASMLCVPHGVRGGKNERVRESSSAPSVACKGKARKDLMQAWCERWRQTEKAAWTRRLIPNLAEWVGRGHGEVNHYTSQVPIGHRSFGAYLKRIGKTECSACWYCEEGVEEDVEHAIFDCDRWARVREECEMELGMRVDADNMIDKMLENNEEGSIAIERMLITIMKEKCDYERKRERREEVRGE</sequence>
<dbReference type="PROSITE" id="PS50878">
    <property type="entry name" value="RT_POL"/>
    <property type="match status" value="1"/>
</dbReference>
<gene>
    <name evidence="2" type="ORF">Zmor_010541</name>
</gene>
<dbReference type="InterPro" id="IPR000477">
    <property type="entry name" value="RT_dom"/>
</dbReference>
<proteinExistence type="predicted"/>
<dbReference type="PANTHER" id="PTHR33332">
    <property type="entry name" value="REVERSE TRANSCRIPTASE DOMAIN-CONTAINING PROTEIN"/>
    <property type="match status" value="1"/>
</dbReference>
<evidence type="ECO:0000313" key="3">
    <source>
        <dbReference type="Proteomes" id="UP001168821"/>
    </source>
</evidence>
<evidence type="ECO:0000259" key="1">
    <source>
        <dbReference type="PROSITE" id="PS50878"/>
    </source>
</evidence>